<dbReference type="SMART" id="SM00028">
    <property type="entry name" value="TPR"/>
    <property type="match status" value="6"/>
</dbReference>
<dbReference type="InterPro" id="IPR050469">
    <property type="entry name" value="Diguanylate_Cyclase"/>
</dbReference>
<evidence type="ECO:0000259" key="1">
    <source>
        <dbReference type="PROSITE" id="PS50887"/>
    </source>
</evidence>
<dbReference type="InterPro" id="IPR011990">
    <property type="entry name" value="TPR-like_helical_dom_sf"/>
</dbReference>
<dbReference type="PANTHER" id="PTHR45138">
    <property type="entry name" value="REGULATORY COMPONENTS OF SENSORY TRANSDUCTION SYSTEM"/>
    <property type="match status" value="1"/>
</dbReference>
<dbReference type="KEGG" id="ctae:BGI42_03610"/>
<accession>A0A1D7XP23</accession>
<dbReference type="SUPFAM" id="SSF48452">
    <property type="entry name" value="TPR-like"/>
    <property type="match status" value="2"/>
</dbReference>
<evidence type="ECO:0000313" key="3">
    <source>
        <dbReference type="Proteomes" id="UP000094652"/>
    </source>
</evidence>
<gene>
    <name evidence="2" type="ORF">BGI42_03610</name>
</gene>
<organism evidence="2 3">
    <name type="scientific">Clostridium taeniosporum</name>
    <dbReference type="NCBI Taxonomy" id="394958"/>
    <lineage>
        <taxon>Bacteria</taxon>
        <taxon>Bacillati</taxon>
        <taxon>Bacillota</taxon>
        <taxon>Clostridia</taxon>
        <taxon>Eubacteriales</taxon>
        <taxon>Clostridiaceae</taxon>
        <taxon>Clostridium</taxon>
    </lineage>
</organism>
<dbReference type="SUPFAM" id="SSF52540">
    <property type="entry name" value="P-loop containing nucleoside triphosphate hydrolases"/>
    <property type="match status" value="1"/>
</dbReference>
<dbReference type="InterPro" id="IPR019734">
    <property type="entry name" value="TPR_rpt"/>
</dbReference>
<dbReference type="STRING" id="394958.BGI42_03610"/>
<dbReference type="NCBIfam" id="TIGR00254">
    <property type="entry name" value="GGDEF"/>
    <property type="match status" value="1"/>
</dbReference>
<keyword evidence="3" id="KW-1185">Reference proteome</keyword>
<dbReference type="InterPro" id="IPR036181">
    <property type="entry name" value="MIT_dom_sf"/>
</dbReference>
<dbReference type="GO" id="GO:0052621">
    <property type="term" value="F:diguanylate cyclase activity"/>
    <property type="evidence" value="ECO:0007669"/>
    <property type="project" value="TreeGrafter"/>
</dbReference>
<dbReference type="InterPro" id="IPR029787">
    <property type="entry name" value="Nucleotide_cyclase"/>
</dbReference>
<dbReference type="PANTHER" id="PTHR45138:SF9">
    <property type="entry name" value="DIGUANYLATE CYCLASE DGCM-RELATED"/>
    <property type="match status" value="1"/>
</dbReference>
<dbReference type="SUPFAM" id="SSF55073">
    <property type="entry name" value="Nucleotide cyclase"/>
    <property type="match status" value="1"/>
</dbReference>
<dbReference type="Gene3D" id="3.30.450.40">
    <property type="match status" value="1"/>
</dbReference>
<protein>
    <submittedName>
        <fullName evidence="2">Diguanylate cyclase</fullName>
    </submittedName>
</protein>
<dbReference type="SMART" id="SM00267">
    <property type="entry name" value="GGDEF"/>
    <property type="match status" value="1"/>
</dbReference>
<evidence type="ECO:0000313" key="2">
    <source>
        <dbReference type="EMBL" id="AOR24899.1"/>
    </source>
</evidence>
<dbReference type="InterPro" id="IPR043128">
    <property type="entry name" value="Rev_trsase/Diguanyl_cyclase"/>
</dbReference>
<dbReference type="OrthoDB" id="9805474at2"/>
<dbReference type="SUPFAM" id="SSF55781">
    <property type="entry name" value="GAF domain-like"/>
    <property type="match status" value="1"/>
</dbReference>
<dbReference type="Gene3D" id="1.25.40.10">
    <property type="entry name" value="Tetratricopeptide repeat domain"/>
    <property type="match status" value="2"/>
</dbReference>
<dbReference type="PROSITE" id="PS50887">
    <property type="entry name" value="GGDEF"/>
    <property type="match status" value="1"/>
</dbReference>
<dbReference type="FunFam" id="3.30.70.270:FF:000001">
    <property type="entry name" value="Diguanylate cyclase domain protein"/>
    <property type="match status" value="1"/>
</dbReference>
<reference evidence="3" key="1">
    <citation type="submission" date="2016-09" db="EMBL/GenBank/DDBJ databases">
        <title>Genomics of Clostridium taeniosporum, an organism which forms endospores with ribbon-like appendages.</title>
        <authorList>
            <person name="Walker J.R."/>
        </authorList>
    </citation>
    <scope>NUCLEOTIDE SEQUENCE [LARGE SCALE GENOMIC DNA]</scope>
    <source>
        <strain evidence="3">1/k</strain>
    </source>
</reference>
<dbReference type="InterPro" id="IPR000160">
    <property type="entry name" value="GGDEF_dom"/>
</dbReference>
<dbReference type="SUPFAM" id="SSF116846">
    <property type="entry name" value="MIT domain"/>
    <property type="match status" value="1"/>
</dbReference>
<dbReference type="EMBL" id="CP017253">
    <property type="protein sequence ID" value="AOR24899.1"/>
    <property type="molecule type" value="Genomic_DNA"/>
</dbReference>
<sequence>MFNNKTYSLYIFQDNVEYENCREYLLSKFKTLRNLNFKNLVNILDIEIIRNIDGVNLDKLNYGYVTEYIESLIDTQNYFNESSFNKKLDIFMQLCAAVNTLNIKGYIFNELNIKDINIILDNKGKPLLKIKNLLQYEISKLRANNLLDVQSLPYPYNIEKLDCEISQKDNIKDILSLFKYMFNEKELNIYFKENNCIDNILSFNRVHKITDFIKWINKRLRTNYNIFVFEALDKVTTDLDIIGMEEEIKKVELRLKYIYENKLKYKIICFKGEQGNGKTKTLIEIKNKILRKYVGNNGENGFLIIDNLDENNSFMFIIEKILSRLDKYLKDKYELYLKKFILMILDKNVVINEEVFKIINRVCALLHEYTLNNVLIILIDDIEKTSEIFKVFFKYMCFLRKKLENVMVIISTNEENFDSNMINYMKSIKELINYEEVSINYFNNYNTSKMVKNMLNYHKSIDELSMKIYSETLGKPGFISKTIEGLYKEGIIYLCKDDGKWKSKININDIVIPKVVKKILENKMLNLNSEELEVLERLSIFQTPLSETLIFSYVILDKKRKDRYYKLKKDRFLIEKISDDGVRVDFYNDLIKKIIYSKIPKEKSLTMHNDACYFLECILKNTQEYLDEFLNQLEKSNQRDKLVEYSLKCGKNFDQIGDTFKAIDYYKKALNYSKDSKKTRIAISIAKLNEKVGKDKEAYNYFNKANIYSVNNNQKELQIYALLRMIIITSKEYRAIDLTFPLEVVRKLLRNITYPKGEAYYYYALASVVKVKEKKELSVKYIEEVFKICEVNNIKVGVYACAKLLLSNIYISRGKYDKARKLLTESMSVFEIENNYSGILTTKINFEIINKEVGENISNILCNITHIKRLCNKYKVYKKEVTSLIYIAKCNIEIFEYKKAAKNLLLALEVARENGLDRYILKICTLLCLVYCREGKIKLASDYYQLILQLKDGIQVSGLDMLTLKSAQALYNSIIYNFKTAFKELSVVNDIGNDYKGSEFSKIKSQYYQLCIINCKNEGDVKYNFKLLKEELVNLKNSIIKESMIIGSITSILLLGYKELSRELFSDIKECPKYYDNQLAYIFLQIYFSKDDECENLINSALNIIRFAKNKQIKGIVYCSIAEKYEFKGDFELAINYYYESINIFINILNSLPEKEKLQYANNSMFLFAYDKFRKILVENIGIKLNLDKVEYINSNIKISDLLGKLKINKLILNEEFFNIMQNNYSNNYFNFKKNIHEILNGFSSDILKNLDELLKYTARLTLADKALLTVENNFGENRVICKYRIRNDDEIKKYIALKINSNKDIITICNDYDNNSRINYEIIKDGIKAVMYIKFGNKRKFINNNECINGKLILISNNSINNINSNSEITVKKLVPFIIFLLDQYNLMITSTLDKLTGAYNRKYLEKVFDNLINDSYSKEKEFSLIIFDIDDFKGVNDRYGHQTGDEVLIKLTEEVKNSLCKDEIFVRYGGEEFIILLPEKNQKEAYMLAERIRNRIEKAKILGNKRTVTISLGISVYMKHSSNSEELIKMADQALYTSKAQGKNRTTIWNENIDVLNNNLNTSKRMLLSRYNKDNNLILLIKDIIELLSNKNSKEDKLYKFLSKIIQITDSEFATAFIIENNKITNIYSKKIQEDNAYNKERFNINLIEQVIKNAKGCYLVDWDNSYINKHFGIYDWKSLCINPIIYNNEVIGIIYVSISVNKKEYTLEDLHLINYLGQLMIPLFF</sequence>
<name>A0A1D7XP23_9CLOT</name>
<proteinExistence type="predicted"/>
<feature type="domain" description="GGDEF" evidence="1">
    <location>
        <begin position="1422"/>
        <end position="1553"/>
    </location>
</feature>
<dbReference type="Proteomes" id="UP000094652">
    <property type="component" value="Chromosome"/>
</dbReference>
<dbReference type="Gene3D" id="3.30.70.270">
    <property type="match status" value="1"/>
</dbReference>
<dbReference type="InterPro" id="IPR027417">
    <property type="entry name" value="P-loop_NTPase"/>
</dbReference>
<dbReference type="Pfam" id="PF00990">
    <property type="entry name" value="GGDEF"/>
    <property type="match status" value="1"/>
</dbReference>
<dbReference type="InterPro" id="IPR029016">
    <property type="entry name" value="GAF-like_dom_sf"/>
</dbReference>
<dbReference type="CDD" id="cd01949">
    <property type="entry name" value="GGDEF"/>
    <property type="match status" value="1"/>
</dbReference>